<dbReference type="CDD" id="cd02900">
    <property type="entry name" value="Macro_Appr_pase"/>
    <property type="match status" value="1"/>
</dbReference>
<keyword evidence="2" id="KW-1185">Reference proteome</keyword>
<sequence length="253" mass="28266">MANITSSSTSEATTPPIPSIHILCMEEKFITAWTTAAQTYNLPSINVTLHHDRLAELPSSVKFDAIVSPANSFGRMDGGFDDALSRAFSPKEDYYTLTRVVQERLYAEWRGFAPPGSCTMVDLETPPKRGALKPNDWGCRYIALCPTMKIPQNVLWDREVVYECIWALLASVGNHNRKVDRGDGNGKDAAIRSMLMTPIATGYGRWSPERWAAQTVLAMKHYAEAAENEEKWHALGPFKAVAHSEELDQTYKL</sequence>
<dbReference type="Proteomes" id="UP000799779">
    <property type="component" value="Unassembled WGS sequence"/>
</dbReference>
<accession>A0A6A5WBR0</accession>
<reference evidence="1" key="1">
    <citation type="journal article" date="2020" name="Stud. Mycol.">
        <title>101 Dothideomycetes genomes: a test case for predicting lifestyles and emergence of pathogens.</title>
        <authorList>
            <person name="Haridas S."/>
            <person name="Albert R."/>
            <person name="Binder M."/>
            <person name="Bloem J."/>
            <person name="Labutti K."/>
            <person name="Salamov A."/>
            <person name="Andreopoulos B."/>
            <person name="Baker S."/>
            <person name="Barry K."/>
            <person name="Bills G."/>
            <person name="Bluhm B."/>
            <person name="Cannon C."/>
            <person name="Castanera R."/>
            <person name="Culley D."/>
            <person name="Daum C."/>
            <person name="Ezra D."/>
            <person name="Gonzalez J."/>
            <person name="Henrissat B."/>
            <person name="Kuo A."/>
            <person name="Liang C."/>
            <person name="Lipzen A."/>
            <person name="Lutzoni F."/>
            <person name="Magnuson J."/>
            <person name="Mondo S."/>
            <person name="Nolan M."/>
            <person name="Ohm R."/>
            <person name="Pangilinan J."/>
            <person name="Park H.-J."/>
            <person name="Ramirez L."/>
            <person name="Alfaro M."/>
            <person name="Sun H."/>
            <person name="Tritt A."/>
            <person name="Yoshinaga Y."/>
            <person name="Zwiers L.-H."/>
            <person name="Turgeon B."/>
            <person name="Goodwin S."/>
            <person name="Spatafora J."/>
            <person name="Crous P."/>
            <person name="Grigoriev I."/>
        </authorList>
    </citation>
    <scope>NUCLEOTIDE SEQUENCE</scope>
    <source>
        <strain evidence="1">CBS 123094</strain>
    </source>
</reference>
<dbReference type="AlphaFoldDB" id="A0A6A5WBR0"/>
<dbReference type="Gene3D" id="3.40.220.10">
    <property type="entry name" value="Leucine Aminopeptidase, subunit E, domain 1"/>
    <property type="match status" value="1"/>
</dbReference>
<gene>
    <name evidence="1" type="ORF">P154DRAFT_526614</name>
</gene>
<dbReference type="SUPFAM" id="SSF52949">
    <property type="entry name" value="Macro domain-like"/>
    <property type="match status" value="1"/>
</dbReference>
<proteinExistence type="predicted"/>
<name>A0A6A5WBR0_9PLEO</name>
<evidence type="ECO:0000313" key="1">
    <source>
        <dbReference type="EMBL" id="KAF1995056.1"/>
    </source>
</evidence>
<organism evidence="1 2">
    <name type="scientific">Amniculicola lignicola CBS 123094</name>
    <dbReference type="NCBI Taxonomy" id="1392246"/>
    <lineage>
        <taxon>Eukaryota</taxon>
        <taxon>Fungi</taxon>
        <taxon>Dikarya</taxon>
        <taxon>Ascomycota</taxon>
        <taxon>Pezizomycotina</taxon>
        <taxon>Dothideomycetes</taxon>
        <taxon>Pleosporomycetidae</taxon>
        <taxon>Pleosporales</taxon>
        <taxon>Amniculicolaceae</taxon>
        <taxon>Amniculicola</taxon>
    </lineage>
</organism>
<dbReference type="InterPro" id="IPR043472">
    <property type="entry name" value="Macro_dom-like"/>
</dbReference>
<evidence type="ECO:0000313" key="2">
    <source>
        <dbReference type="Proteomes" id="UP000799779"/>
    </source>
</evidence>
<dbReference type="EMBL" id="ML977646">
    <property type="protein sequence ID" value="KAF1995056.1"/>
    <property type="molecule type" value="Genomic_DNA"/>
</dbReference>
<dbReference type="OrthoDB" id="6082470at2759"/>
<protein>
    <submittedName>
        <fullName evidence="1">Macro domain-like protein</fullName>
    </submittedName>
</protein>